<dbReference type="Proteomes" id="UP000234323">
    <property type="component" value="Unassembled WGS sequence"/>
</dbReference>
<organism evidence="1 2">
    <name type="scientific">Rhizophagus irregularis</name>
    <dbReference type="NCBI Taxonomy" id="588596"/>
    <lineage>
        <taxon>Eukaryota</taxon>
        <taxon>Fungi</taxon>
        <taxon>Fungi incertae sedis</taxon>
        <taxon>Mucoromycota</taxon>
        <taxon>Glomeromycotina</taxon>
        <taxon>Glomeromycetes</taxon>
        <taxon>Glomerales</taxon>
        <taxon>Glomeraceae</taxon>
        <taxon>Rhizophagus</taxon>
    </lineage>
</organism>
<evidence type="ECO:0000313" key="1">
    <source>
        <dbReference type="EMBL" id="PKY60469.1"/>
    </source>
</evidence>
<protein>
    <recommendedName>
        <fullName evidence="3">DUF659 domain-containing protein</fullName>
    </recommendedName>
</protein>
<comment type="caution">
    <text evidence="1">The sequence shown here is derived from an EMBL/GenBank/DDBJ whole genome shotgun (WGS) entry which is preliminary data.</text>
</comment>
<feature type="non-terminal residue" evidence="1">
    <location>
        <position position="1"/>
    </location>
</feature>
<reference evidence="1 2" key="1">
    <citation type="submission" date="2015-10" db="EMBL/GenBank/DDBJ databases">
        <title>Genome analyses suggest a sexual origin of heterokaryosis in a supposedly ancient asexual fungus.</title>
        <authorList>
            <person name="Ropars J."/>
            <person name="Sedzielewska K."/>
            <person name="Noel J."/>
            <person name="Charron P."/>
            <person name="Farinelli L."/>
            <person name="Marton T."/>
            <person name="Kruger M."/>
            <person name="Pelin A."/>
            <person name="Brachmann A."/>
            <person name="Corradi N."/>
        </authorList>
    </citation>
    <scope>NUCLEOTIDE SEQUENCE [LARGE SCALE GENOMIC DNA]</scope>
    <source>
        <strain evidence="1 2">A4</strain>
    </source>
</reference>
<name>A0A2I1HNL4_9GLOM</name>
<feature type="non-terminal residue" evidence="1">
    <location>
        <position position="59"/>
    </location>
</feature>
<dbReference type="AlphaFoldDB" id="A0A2I1HNL4"/>
<keyword evidence="2" id="KW-1185">Reference proteome</keyword>
<dbReference type="EMBL" id="LLXI01004297">
    <property type="protein sequence ID" value="PKY60469.1"/>
    <property type="molecule type" value="Genomic_DNA"/>
</dbReference>
<accession>A0A2I1HNL4</accession>
<proteinExistence type="predicted"/>
<evidence type="ECO:0000313" key="2">
    <source>
        <dbReference type="Proteomes" id="UP000234323"/>
    </source>
</evidence>
<gene>
    <name evidence="1" type="ORF">RhiirA4_301415</name>
</gene>
<evidence type="ECO:0008006" key="3">
    <source>
        <dbReference type="Google" id="ProtNLM"/>
    </source>
</evidence>
<sequence>ILSVTMDNASNNVTFLQAVENELSKKFIDFNSKDKHVRCLAHVMNLAAQQALITLKAIE</sequence>